<evidence type="ECO:0000256" key="6">
    <source>
        <dbReference type="ARBA" id="ARBA00038514"/>
    </source>
</evidence>
<dbReference type="InterPro" id="IPR050382">
    <property type="entry name" value="MFS_Na/Anion_cotransporter"/>
</dbReference>
<feature type="transmembrane region" description="Helical" evidence="7">
    <location>
        <begin position="410"/>
        <end position="430"/>
    </location>
</feature>
<proteinExistence type="inferred from homology"/>
<dbReference type="InterPro" id="IPR020846">
    <property type="entry name" value="MFS_dom"/>
</dbReference>
<feature type="transmembrane region" description="Helical" evidence="7">
    <location>
        <begin position="379"/>
        <end position="398"/>
    </location>
</feature>
<reference evidence="9 10" key="1">
    <citation type="submission" date="2020-04" db="EMBL/GenBank/DDBJ databases">
        <title>Molecular characterization of pseudomonads from Agaricus bisporus reveal novel blotch 2 pathogens in Western Europe.</title>
        <authorList>
            <person name="Taparia T."/>
            <person name="Krijger M."/>
            <person name="Haynes E."/>
            <person name="Elpinstone J.G."/>
            <person name="Noble R."/>
            <person name="Van Der Wolf J."/>
        </authorList>
    </citation>
    <scope>NUCLEOTIDE SEQUENCE [LARGE SCALE GENOMIC DNA]</scope>
    <source>
        <strain evidence="9 10">IPO3782</strain>
    </source>
</reference>
<dbReference type="PROSITE" id="PS50850">
    <property type="entry name" value="MFS"/>
    <property type="match status" value="1"/>
</dbReference>
<dbReference type="Proteomes" id="UP000531950">
    <property type="component" value="Unassembled WGS sequence"/>
</dbReference>
<comment type="caution">
    <text evidence="9">The sequence shown here is derived from an EMBL/GenBank/DDBJ whole genome shotgun (WGS) entry which is preliminary data.</text>
</comment>
<evidence type="ECO:0000256" key="5">
    <source>
        <dbReference type="ARBA" id="ARBA00023136"/>
    </source>
</evidence>
<dbReference type="InterPro" id="IPR000849">
    <property type="entry name" value="Sugar_P_transporter"/>
</dbReference>
<evidence type="ECO:0000259" key="8">
    <source>
        <dbReference type="PROSITE" id="PS50850"/>
    </source>
</evidence>
<dbReference type="PIRSF" id="PIRSF002808">
    <property type="entry name" value="Hexose_phosphate_transp"/>
    <property type="match status" value="1"/>
</dbReference>
<keyword evidence="2" id="KW-1003">Cell membrane</keyword>
<dbReference type="PANTHER" id="PTHR11662:SF399">
    <property type="entry name" value="FI19708P1-RELATED"/>
    <property type="match status" value="1"/>
</dbReference>
<feature type="transmembrane region" description="Helical" evidence="7">
    <location>
        <begin position="250"/>
        <end position="273"/>
    </location>
</feature>
<feature type="transmembrane region" description="Helical" evidence="7">
    <location>
        <begin position="171"/>
        <end position="189"/>
    </location>
</feature>
<evidence type="ECO:0000256" key="3">
    <source>
        <dbReference type="ARBA" id="ARBA00022692"/>
    </source>
</evidence>
<dbReference type="GO" id="GO:0005886">
    <property type="term" value="C:plasma membrane"/>
    <property type="evidence" value="ECO:0007669"/>
    <property type="project" value="UniProtKB-SubCell"/>
</dbReference>
<organism evidence="9 10">
    <name type="scientific">Pseudomonas yamanorum</name>
    <dbReference type="NCBI Taxonomy" id="515393"/>
    <lineage>
        <taxon>Bacteria</taxon>
        <taxon>Pseudomonadati</taxon>
        <taxon>Pseudomonadota</taxon>
        <taxon>Gammaproteobacteria</taxon>
        <taxon>Pseudomonadales</taxon>
        <taxon>Pseudomonadaceae</taxon>
        <taxon>Pseudomonas</taxon>
    </lineage>
</organism>
<gene>
    <name evidence="9" type="ORF">HX822_21235</name>
</gene>
<feature type="transmembrane region" description="Helical" evidence="7">
    <location>
        <begin position="51"/>
        <end position="74"/>
    </location>
</feature>
<dbReference type="InterPro" id="IPR011701">
    <property type="entry name" value="MFS"/>
</dbReference>
<feature type="transmembrane region" description="Helical" evidence="7">
    <location>
        <begin position="81"/>
        <end position="98"/>
    </location>
</feature>
<evidence type="ECO:0000313" key="10">
    <source>
        <dbReference type="Proteomes" id="UP000531950"/>
    </source>
</evidence>
<comment type="subcellular location">
    <subcellularLocation>
        <location evidence="1">Cell membrane</location>
        <topology evidence="1">Multi-pass membrane protein</topology>
    </subcellularLocation>
</comment>
<dbReference type="GO" id="GO:0022857">
    <property type="term" value="F:transmembrane transporter activity"/>
    <property type="evidence" value="ECO:0007669"/>
    <property type="project" value="InterPro"/>
</dbReference>
<dbReference type="AlphaFoldDB" id="A0A7Y8EIZ3"/>
<feature type="domain" description="Major facilitator superfamily (MFS) profile" evidence="8">
    <location>
        <begin position="15"/>
        <end position="434"/>
    </location>
</feature>
<dbReference type="InterPro" id="IPR036259">
    <property type="entry name" value="MFS_trans_sf"/>
</dbReference>
<name>A0A7Y8EIZ3_9PSED</name>
<sequence length="454" mass="49515">MKADSKPASGFRWVVAALFFLAYMVAGADRANIGVVVPFIKQEYHLSNTDIGALASLFYLTYAIVQIPAGYLFGKYGIRKLLTGSLVLTSLATLFIGFTSSVLQLKLARALLGAAEGPINIGIVSIINRWFPPSEKGLATGIFMSSIKFAPAFVPPLCAWIVHLYGWREVFYFFAVPGFFVALLWWWLVKDDPADSPYVSPSEVRHIQGTEVHGQVVARPMVRMPAWVDRLIRSRDVKPLADNKSILASWNVWACAFGYFMMVGITYSIMTWIPTYLITVKQFSVITMGAVASAPWVGAVIGNLLGGWLSDRVFDKRRKPAMLISSLATVVMMFVLLHSPSDPALLAAVFLLAGVLLNIGFSTFLVYPMGLATKDRVPFAASIVNTGGSLGGAFAPFVVGLLLDSFSWDYVFGFLGVCSLITFAIVLTMIEPRPAARVQDHGEPLASPLAHAKP</sequence>
<dbReference type="SUPFAM" id="SSF103473">
    <property type="entry name" value="MFS general substrate transporter"/>
    <property type="match status" value="1"/>
</dbReference>
<protein>
    <submittedName>
        <fullName evidence="9">MFS transporter</fullName>
    </submittedName>
</protein>
<dbReference type="Gene3D" id="1.20.1250.20">
    <property type="entry name" value="MFS general substrate transporter like domains"/>
    <property type="match status" value="2"/>
</dbReference>
<evidence type="ECO:0000256" key="1">
    <source>
        <dbReference type="ARBA" id="ARBA00004651"/>
    </source>
</evidence>
<keyword evidence="3 7" id="KW-0812">Transmembrane</keyword>
<evidence type="ECO:0000256" key="7">
    <source>
        <dbReference type="SAM" id="Phobius"/>
    </source>
</evidence>
<keyword evidence="5 7" id="KW-0472">Membrane</keyword>
<evidence type="ECO:0000256" key="4">
    <source>
        <dbReference type="ARBA" id="ARBA00022989"/>
    </source>
</evidence>
<dbReference type="RefSeq" id="WP_177079056.1">
    <property type="nucleotide sequence ID" value="NZ_JACARG010000043.1"/>
</dbReference>
<dbReference type="CDD" id="cd17319">
    <property type="entry name" value="MFS_ExuT_GudP_like"/>
    <property type="match status" value="1"/>
</dbReference>
<feature type="transmembrane region" description="Helical" evidence="7">
    <location>
        <begin position="143"/>
        <end position="165"/>
    </location>
</feature>
<dbReference type="Pfam" id="PF07690">
    <property type="entry name" value="MFS_1"/>
    <property type="match status" value="1"/>
</dbReference>
<evidence type="ECO:0000256" key="2">
    <source>
        <dbReference type="ARBA" id="ARBA00022475"/>
    </source>
</evidence>
<comment type="similarity">
    <text evidence="6">Belongs to the major facilitator superfamily. Phthalate permease family.</text>
</comment>
<feature type="transmembrane region" description="Helical" evidence="7">
    <location>
        <begin position="285"/>
        <end position="309"/>
    </location>
</feature>
<dbReference type="EMBL" id="JACARG010000043">
    <property type="protein sequence ID" value="NWE15464.1"/>
    <property type="molecule type" value="Genomic_DNA"/>
</dbReference>
<keyword evidence="4 7" id="KW-1133">Transmembrane helix</keyword>
<accession>A0A7Y8EIZ3</accession>
<feature type="transmembrane region" description="Helical" evidence="7">
    <location>
        <begin position="344"/>
        <end position="367"/>
    </location>
</feature>
<evidence type="ECO:0000313" key="9">
    <source>
        <dbReference type="EMBL" id="NWE15464.1"/>
    </source>
</evidence>
<dbReference type="PANTHER" id="PTHR11662">
    <property type="entry name" value="SOLUTE CARRIER FAMILY 17"/>
    <property type="match status" value="1"/>
</dbReference>
<feature type="transmembrane region" description="Helical" evidence="7">
    <location>
        <begin position="321"/>
        <end position="338"/>
    </location>
</feature>